<accession>A0A4T3F4D9</accession>
<evidence type="ECO:0000313" key="1">
    <source>
        <dbReference type="EMBL" id="TIX52153.1"/>
    </source>
</evidence>
<dbReference type="Proteomes" id="UP000309389">
    <property type="component" value="Unassembled WGS sequence"/>
</dbReference>
<organism evidence="1 2">
    <name type="scientific">Alteraurantiacibacter aquimixticola</name>
    <dbReference type="NCBI Taxonomy" id="2489173"/>
    <lineage>
        <taxon>Bacteria</taxon>
        <taxon>Pseudomonadati</taxon>
        <taxon>Pseudomonadota</taxon>
        <taxon>Alphaproteobacteria</taxon>
        <taxon>Sphingomonadales</taxon>
        <taxon>Erythrobacteraceae</taxon>
        <taxon>Alteraurantiacibacter</taxon>
    </lineage>
</organism>
<evidence type="ECO:0000313" key="2">
    <source>
        <dbReference type="Proteomes" id="UP000309389"/>
    </source>
</evidence>
<dbReference type="OrthoDB" id="7473760at2"/>
<reference evidence="1 2" key="1">
    <citation type="submission" date="2019-04" db="EMBL/GenBank/DDBJ databases">
        <title>Altererythrobacter aquimixticola sp. nov., isolated from sediment of junction between the ocean and a freshwater spring.</title>
        <authorList>
            <person name="Yoon J.-H."/>
        </authorList>
    </citation>
    <scope>NUCLEOTIDE SEQUENCE [LARGE SCALE GENOMIC DNA]</scope>
    <source>
        <strain evidence="1 2">SSKS-13</strain>
    </source>
</reference>
<sequence length="89" mass="9859">MGEGRGRVARHSERSWASITFAGTRHQVDMLFEGSDAIAAGECFIAFLPEHEFSIPGHIVADAAVTEVDHRMEPPRLQVRCELLLLEEG</sequence>
<name>A0A4T3F4D9_9SPHN</name>
<keyword evidence="2" id="KW-1185">Reference proteome</keyword>
<dbReference type="AlphaFoldDB" id="A0A4T3F4D9"/>
<dbReference type="EMBL" id="SSHH01000001">
    <property type="protein sequence ID" value="TIX52153.1"/>
    <property type="molecule type" value="Genomic_DNA"/>
</dbReference>
<proteinExistence type="predicted"/>
<comment type="caution">
    <text evidence="1">The sequence shown here is derived from an EMBL/GenBank/DDBJ whole genome shotgun (WGS) entry which is preliminary data.</text>
</comment>
<gene>
    <name evidence="1" type="ORF">E5222_05315</name>
</gene>
<protein>
    <submittedName>
        <fullName evidence="1">Uncharacterized protein</fullName>
    </submittedName>
</protein>